<proteinExistence type="predicted"/>
<protein>
    <submittedName>
        <fullName evidence="1">Uncharacterized protein</fullName>
    </submittedName>
</protein>
<evidence type="ECO:0000313" key="1">
    <source>
        <dbReference type="EMBL" id="ROT47333.1"/>
    </source>
</evidence>
<sequence>MKRKEKNRKSNLAPTELRQNDFLLIFFLSFLSTVFSRRISVCTDIHKALINGKAIEAATIQLFTSNQRQ</sequence>
<comment type="caution">
    <text evidence="1">The sequence shown here is derived from an EMBL/GenBank/DDBJ whole genome shotgun (WGS) entry which is preliminary data.</text>
</comment>
<dbReference type="AlphaFoldDB" id="A0A3N2QBZ4"/>
<reference evidence="1 2" key="1">
    <citation type="submission" date="2018-09" db="EMBL/GenBank/DDBJ databases">
        <title>Comparative Genomics of Wolbachia-Cardinium Dual Endosymbiosis in a Plant-Parasitic Nematode.</title>
        <authorList>
            <person name="Brown A.M.V."/>
            <person name="Wasala S.K."/>
            <person name="Howe D.K."/>
            <person name="Peetz A.B."/>
            <person name="Zasada I.A."/>
            <person name="Denver D.R."/>
        </authorList>
    </citation>
    <scope>NUCLEOTIDE SEQUENCE [LARGE SCALE GENOMIC DNA]</scope>
    <source>
        <strain evidence="1 2">Pp_1</strain>
    </source>
</reference>
<gene>
    <name evidence="1" type="ORF">EDM02_02740</name>
</gene>
<dbReference type="Proteomes" id="UP000270927">
    <property type="component" value="Unassembled WGS sequence"/>
</dbReference>
<dbReference type="EMBL" id="RARA01000024">
    <property type="protein sequence ID" value="ROT47333.1"/>
    <property type="molecule type" value="Genomic_DNA"/>
</dbReference>
<keyword evidence="2" id="KW-1185">Reference proteome</keyword>
<accession>A0A3N2QBZ4</accession>
<name>A0A3N2QBZ4_9BACT</name>
<organism evidence="1 2">
    <name type="scientific">Candidatus Cardinium hertigii</name>
    <dbReference type="NCBI Taxonomy" id="247481"/>
    <lineage>
        <taxon>Bacteria</taxon>
        <taxon>Pseudomonadati</taxon>
        <taxon>Bacteroidota</taxon>
        <taxon>Cytophagia</taxon>
        <taxon>Cytophagales</taxon>
        <taxon>Amoebophilaceae</taxon>
        <taxon>Candidatus Cardinium</taxon>
    </lineage>
</organism>
<evidence type="ECO:0000313" key="2">
    <source>
        <dbReference type="Proteomes" id="UP000270927"/>
    </source>
</evidence>